<organism evidence="1">
    <name type="scientific">Tetraselmis sp. GSL018</name>
    <dbReference type="NCBI Taxonomy" id="582737"/>
    <lineage>
        <taxon>Eukaryota</taxon>
        <taxon>Viridiplantae</taxon>
        <taxon>Chlorophyta</taxon>
        <taxon>core chlorophytes</taxon>
        <taxon>Chlorodendrophyceae</taxon>
        <taxon>Chlorodendrales</taxon>
        <taxon>Chlorodendraceae</taxon>
        <taxon>Tetraselmis</taxon>
    </lineage>
</organism>
<sequence length="49" mass="5648">MYATPFLLNCLQLKMQLITLDSVRPVSYMTIFWNFCDCSCVVYGSSSEK</sequence>
<accession>A0A061RYG2</accession>
<gene>
    <name evidence="1" type="ORF">TSPGSL018_22688</name>
</gene>
<feature type="non-terminal residue" evidence="1">
    <location>
        <position position="49"/>
    </location>
</feature>
<dbReference type="EMBL" id="GBEZ01010053">
    <property type="protein sequence ID" value="JAC75586.1"/>
    <property type="molecule type" value="Transcribed_RNA"/>
</dbReference>
<dbReference type="AlphaFoldDB" id="A0A061RYG2"/>
<reference evidence="1" key="1">
    <citation type="submission" date="2014-05" db="EMBL/GenBank/DDBJ databases">
        <title>The transcriptome of the halophilic microalga Tetraselmis sp. GSL018 isolated from the Great Salt Lake, Utah.</title>
        <authorList>
            <person name="Jinkerson R.E."/>
            <person name="D'Adamo S."/>
            <person name="Posewitz M.C."/>
        </authorList>
    </citation>
    <scope>NUCLEOTIDE SEQUENCE</scope>
    <source>
        <strain evidence="1">GSL018</strain>
    </source>
</reference>
<name>A0A061RYG2_9CHLO</name>
<proteinExistence type="predicted"/>
<protein>
    <submittedName>
        <fullName evidence="1">Uncharacterized protein</fullName>
    </submittedName>
</protein>
<evidence type="ECO:0000313" key="1">
    <source>
        <dbReference type="EMBL" id="JAC75586.1"/>
    </source>
</evidence>